<proteinExistence type="predicted"/>
<accession>A0AAV2BZB9</accession>
<comment type="caution">
    <text evidence="1">The sequence shown here is derived from an EMBL/GenBank/DDBJ whole genome shotgun (WGS) entry which is preliminary data.</text>
</comment>
<organism evidence="1 2">
    <name type="scientific">Larinioides sclopetarius</name>
    <dbReference type="NCBI Taxonomy" id="280406"/>
    <lineage>
        <taxon>Eukaryota</taxon>
        <taxon>Metazoa</taxon>
        <taxon>Ecdysozoa</taxon>
        <taxon>Arthropoda</taxon>
        <taxon>Chelicerata</taxon>
        <taxon>Arachnida</taxon>
        <taxon>Araneae</taxon>
        <taxon>Araneomorphae</taxon>
        <taxon>Entelegynae</taxon>
        <taxon>Araneoidea</taxon>
        <taxon>Araneidae</taxon>
        <taxon>Larinioides</taxon>
    </lineage>
</organism>
<gene>
    <name evidence="1" type="ORF">LARSCL_LOCUS22396</name>
</gene>
<name>A0AAV2BZB9_9ARAC</name>
<evidence type="ECO:0000313" key="2">
    <source>
        <dbReference type="Proteomes" id="UP001497382"/>
    </source>
</evidence>
<evidence type="ECO:0000313" key="1">
    <source>
        <dbReference type="EMBL" id="CAL1301232.1"/>
    </source>
</evidence>
<dbReference type="AlphaFoldDB" id="A0AAV2BZB9"/>
<dbReference type="Proteomes" id="UP001497382">
    <property type="component" value="Unassembled WGS sequence"/>
</dbReference>
<sequence length="177" mass="20363">MRCLKEYQDSCEGMKYFRSQDEYNEIYGAFRDVCEEGTLFNTVVNKHLKCFNETFSTTSCTGKMKTLTGPYRQVVKNTEDEYEYYLPISMMCMQDILESSCVAAEIGQNCGQDALKATLDFLRRTSYDKEFCKKNSAEFLLPNLGQFPLSNEQKELLIATLESIIISGMEVKNIIPY</sequence>
<protein>
    <submittedName>
        <fullName evidence="1">Uncharacterized protein</fullName>
    </submittedName>
</protein>
<reference evidence="1 2" key="1">
    <citation type="submission" date="2024-04" db="EMBL/GenBank/DDBJ databases">
        <authorList>
            <person name="Rising A."/>
            <person name="Reimegard J."/>
            <person name="Sonavane S."/>
            <person name="Akerstrom W."/>
            <person name="Nylinder S."/>
            <person name="Hedman E."/>
            <person name="Kallberg Y."/>
        </authorList>
    </citation>
    <scope>NUCLEOTIDE SEQUENCE [LARGE SCALE GENOMIC DNA]</scope>
</reference>
<dbReference type="EMBL" id="CAXIEN010000640">
    <property type="protein sequence ID" value="CAL1301232.1"/>
    <property type="molecule type" value="Genomic_DNA"/>
</dbReference>
<keyword evidence="2" id="KW-1185">Reference proteome</keyword>